<evidence type="ECO:0000313" key="3">
    <source>
        <dbReference type="Proteomes" id="UP000285777"/>
    </source>
</evidence>
<protein>
    <submittedName>
        <fullName evidence="2">Uncharacterized protein</fullName>
    </submittedName>
</protein>
<evidence type="ECO:0000313" key="2">
    <source>
        <dbReference type="EMBL" id="RHI89928.1"/>
    </source>
</evidence>
<dbReference type="Proteomes" id="UP000460950">
    <property type="component" value="Unassembled WGS sequence"/>
</dbReference>
<accession>A0A415BQI3</accession>
<gene>
    <name evidence="2" type="ORF">DW150_12475</name>
    <name evidence="1" type="ORF">FYJ30_17115</name>
</gene>
<comment type="caution">
    <text evidence="2">The sequence shown here is derived from an EMBL/GenBank/DDBJ whole genome shotgun (WGS) entry which is preliminary data.</text>
</comment>
<dbReference type="EMBL" id="VULU01000039">
    <property type="protein sequence ID" value="MSS49971.1"/>
    <property type="molecule type" value="Genomic_DNA"/>
</dbReference>
<proteinExistence type="predicted"/>
<dbReference type="RefSeq" id="WP_016270284.1">
    <property type="nucleotide sequence ID" value="NZ_CAXTGH010000003.1"/>
</dbReference>
<reference evidence="1 4" key="2">
    <citation type="submission" date="2019-09" db="EMBL/GenBank/DDBJ databases">
        <title>In-depth cultivation of the pig gut microbiome towards novel bacterial diversity and tailored functional studies.</title>
        <authorList>
            <person name="Wylensek D."/>
            <person name="Hitch T.C.A."/>
            <person name="Clavel T."/>
        </authorList>
    </citation>
    <scope>NUCLEOTIDE SEQUENCE [LARGE SCALE GENOMIC DNA]</scope>
    <source>
        <strain evidence="1 4">WCA-389-WT-3C</strain>
    </source>
</reference>
<evidence type="ECO:0000313" key="1">
    <source>
        <dbReference type="EMBL" id="MSS49971.1"/>
    </source>
</evidence>
<dbReference type="AlphaFoldDB" id="A0A415BQI3"/>
<reference evidence="2 3" key="1">
    <citation type="submission" date="2018-08" db="EMBL/GenBank/DDBJ databases">
        <title>A genome reference for cultivated species of the human gut microbiota.</title>
        <authorList>
            <person name="Zou Y."/>
            <person name="Xue W."/>
            <person name="Luo G."/>
        </authorList>
    </citation>
    <scope>NUCLEOTIDE SEQUENCE [LARGE SCALE GENOMIC DNA]</scope>
    <source>
        <strain evidence="2 3">AM13-21</strain>
    </source>
</reference>
<organism evidence="2 3">
    <name type="scientific">Phocaeicola vulgatus</name>
    <name type="common">Bacteroides vulgatus</name>
    <dbReference type="NCBI Taxonomy" id="821"/>
    <lineage>
        <taxon>Bacteria</taxon>
        <taxon>Pseudomonadati</taxon>
        <taxon>Bacteroidota</taxon>
        <taxon>Bacteroidia</taxon>
        <taxon>Bacteroidales</taxon>
        <taxon>Bacteroidaceae</taxon>
        <taxon>Phocaeicola</taxon>
    </lineage>
</organism>
<name>A0A415BQI3_PHOVU</name>
<evidence type="ECO:0000313" key="4">
    <source>
        <dbReference type="Proteomes" id="UP000460950"/>
    </source>
</evidence>
<dbReference type="EMBL" id="QRLF01000020">
    <property type="protein sequence ID" value="RHI89928.1"/>
    <property type="molecule type" value="Genomic_DNA"/>
</dbReference>
<sequence length="862" mass="97537">MTEKQISFSGLNLTPYSDISPDGQLSASVGLEIHDGSIRPSVLAGEKYILPQSHNSAKLLYIHSATSYSHFIFQDGLSLYWADVNNKGELSLTLLDESIPASSLLSVGNTLVAFAEDGMHYFLWKNGNYKYLGQKPPEPLLVFSLHSTVRRSGEFELYKKEQMWINGDKWQIKDEYVQGISTKVHAEINKYIAEQQEDGYFIFPFFVRYAYRLYDGSVIMQSAPVLMLPNDSGAPVVVSKIERLSQVIFTGIGYISSFCSWLSYACANNDKEAIQEWGDIIKGVDIFISSQFYTFYTDGEIDMSQSLLKDLPQGKSNTYGYIMDDLSEYSYPPRPFSEAYDRKFGNEAAATYAWGMEVRNEFKEEICNASLFYHVKTLELDELSSDIRYLFGAEGDMDHILSNLELRETLTDDYMTHDIIIPDFSTTYNSRLHIANVKRTFFKGFNPMCISQFLGRGDSSVSIYTYIHGSNGDVVVKSDTEVLEQILPVYLFYPDTDAYKMVIVVGSMVFEYPLAEHPTLNGAYFCSLLKNTNESSASVPSVTPLQSEELSNKMFVSEVGNPFYFPLNGVYTIGNGDIYAMCPVTTAISQGQFGQFPMLLFCSDGNYAMSVNSEGFYSTISPIQRDVCLNSRSITQMDSEVLFISSRGVMITNGASIDCISQALQGVFEPVPEEIGTNMEMIDKPPIELIKTAMIAYDYANQRIIFMLKDMDTSFVLSLPENRWNTAVFGRVKSVVNIFPYSYVHIEDRIVRLTDIYDYSSEVINKGIVVTRALKLDTLQLKRLMDMSVQGIFSGKQKMILFASQDGKKWYKIGETQARRVGAIRGRYFKYYRIALETALTAKENISGIRLIYDIMPEKRLR</sequence>
<dbReference type="Proteomes" id="UP000285777">
    <property type="component" value="Unassembled WGS sequence"/>
</dbReference>